<protein>
    <submittedName>
        <fullName evidence="2">Uncharacterized protein</fullName>
    </submittedName>
</protein>
<dbReference type="EMBL" id="GBXM01079628">
    <property type="protein sequence ID" value="JAH28949.1"/>
    <property type="molecule type" value="Transcribed_RNA"/>
</dbReference>
<accession>A0A0E9RIN0</accession>
<proteinExistence type="predicted"/>
<name>A0A0E9RIN0_ANGAN</name>
<organism evidence="2">
    <name type="scientific">Anguilla anguilla</name>
    <name type="common">European freshwater eel</name>
    <name type="synonym">Muraena anguilla</name>
    <dbReference type="NCBI Taxonomy" id="7936"/>
    <lineage>
        <taxon>Eukaryota</taxon>
        <taxon>Metazoa</taxon>
        <taxon>Chordata</taxon>
        <taxon>Craniata</taxon>
        <taxon>Vertebrata</taxon>
        <taxon>Euteleostomi</taxon>
        <taxon>Actinopterygii</taxon>
        <taxon>Neopterygii</taxon>
        <taxon>Teleostei</taxon>
        <taxon>Anguilliformes</taxon>
        <taxon>Anguillidae</taxon>
        <taxon>Anguilla</taxon>
    </lineage>
</organism>
<dbReference type="AlphaFoldDB" id="A0A0E9RIN0"/>
<feature type="compositionally biased region" description="Polar residues" evidence="1">
    <location>
        <begin position="13"/>
        <end position="24"/>
    </location>
</feature>
<sequence length="40" mass="4281">MAVRTAALGNATMDVSRTESSSPDRNGREHSVPVCCFIDV</sequence>
<evidence type="ECO:0000256" key="1">
    <source>
        <dbReference type="SAM" id="MobiDB-lite"/>
    </source>
</evidence>
<reference evidence="2" key="1">
    <citation type="submission" date="2014-11" db="EMBL/GenBank/DDBJ databases">
        <authorList>
            <person name="Amaro Gonzalez C."/>
        </authorList>
    </citation>
    <scope>NUCLEOTIDE SEQUENCE</scope>
</reference>
<evidence type="ECO:0000313" key="2">
    <source>
        <dbReference type="EMBL" id="JAH28949.1"/>
    </source>
</evidence>
<feature type="region of interest" description="Disordered" evidence="1">
    <location>
        <begin position="1"/>
        <end position="32"/>
    </location>
</feature>
<reference evidence="2" key="2">
    <citation type="journal article" date="2015" name="Fish Shellfish Immunol.">
        <title>Early steps in the European eel (Anguilla anguilla)-Vibrio vulnificus interaction in the gills: Role of the RtxA13 toxin.</title>
        <authorList>
            <person name="Callol A."/>
            <person name="Pajuelo D."/>
            <person name="Ebbesson L."/>
            <person name="Teles M."/>
            <person name="MacKenzie S."/>
            <person name="Amaro C."/>
        </authorList>
    </citation>
    <scope>NUCLEOTIDE SEQUENCE</scope>
</reference>